<evidence type="ECO:0000256" key="2">
    <source>
        <dbReference type="ARBA" id="ARBA00023125"/>
    </source>
</evidence>
<dbReference type="GO" id="GO:0043565">
    <property type="term" value="F:sequence-specific DNA binding"/>
    <property type="evidence" value="ECO:0007669"/>
    <property type="project" value="InterPro"/>
</dbReference>
<dbReference type="AlphaFoldDB" id="A0A7J5PYH6"/>
<proteinExistence type="predicted"/>
<reference evidence="6 7" key="1">
    <citation type="journal article" date="2019" name="Nat. Med.">
        <title>A library of human gut bacterial isolates paired with longitudinal multiomics data enables mechanistic microbiome research.</title>
        <authorList>
            <person name="Poyet M."/>
            <person name="Groussin M."/>
            <person name="Gibbons S.M."/>
            <person name="Avila-Pacheco J."/>
            <person name="Jiang X."/>
            <person name="Kearney S.M."/>
            <person name="Perrotta A.R."/>
            <person name="Berdy B."/>
            <person name="Zhao S."/>
            <person name="Lieberman T.D."/>
            <person name="Swanson P.K."/>
            <person name="Smith M."/>
            <person name="Roesemann S."/>
            <person name="Alexander J.E."/>
            <person name="Rich S.A."/>
            <person name="Livny J."/>
            <person name="Vlamakis H."/>
            <person name="Clish C."/>
            <person name="Bullock K."/>
            <person name="Deik A."/>
            <person name="Scott J."/>
            <person name="Pierce K.A."/>
            <person name="Xavier R.J."/>
            <person name="Alm E.J."/>
        </authorList>
    </citation>
    <scope>NUCLEOTIDE SEQUENCE [LARGE SCALE GENOMIC DNA]</scope>
    <source>
        <strain evidence="6 7">BIOML-A58</strain>
    </source>
</reference>
<feature type="transmembrane region" description="Helical" evidence="4">
    <location>
        <begin position="177"/>
        <end position="198"/>
    </location>
</feature>
<keyword evidence="4" id="KW-1133">Transmembrane helix</keyword>
<dbReference type="InterPro" id="IPR018060">
    <property type="entry name" value="HTH_AraC"/>
</dbReference>
<dbReference type="InterPro" id="IPR009057">
    <property type="entry name" value="Homeodomain-like_sf"/>
</dbReference>
<accession>A0A7J5PYH6</accession>
<dbReference type="InterPro" id="IPR018062">
    <property type="entry name" value="HTH_AraC-typ_CS"/>
</dbReference>
<dbReference type="SUPFAM" id="SSF46689">
    <property type="entry name" value="Homeodomain-like"/>
    <property type="match status" value="1"/>
</dbReference>
<dbReference type="PANTHER" id="PTHR43280">
    <property type="entry name" value="ARAC-FAMILY TRANSCRIPTIONAL REGULATOR"/>
    <property type="match status" value="1"/>
</dbReference>
<feature type="transmembrane region" description="Helical" evidence="4">
    <location>
        <begin position="204"/>
        <end position="223"/>
    </location>
</feature>
<evidence type="ECO:0000256" key="4">
    <source>
        <dbReference type="SAM" id="Phobius"/>
    </source>
</evidence>
<protein>
    <submittedName>
        <fullName evidence="6">AraC family transcriptional regulator</fullName>
    </submittedName>
</protein>
<dbReference type="PANTHER" id="PTHR43280:SF2">
    <property type="entry name" value="HTH-TYPE TRANSCRIPTIONAL REGULATOR EXSA"/>
    <property type="match status" value="1"/>
</dbReference>
<feature type="domain" description="HTH araC/xylS-type" evidence="5">
    <location>
        <begin position="252"/>
        <end position="357"/>
    </location>
</feature>
<dbReference type="RefSeq" id="WP_151934524.1">
    <property type="nucleotide sequence ID" value="NZ_WDED01000010.1"/>
</dbReference>
<dbReference type="Gene3D" id="1.10.10.60">
    <property type="entry name" value="Homeodomain-like"/>
    <property type="match status" value="2"/>
</dbReference>
<feature type="transmembrane region" description="Helical" evidence="4">
    <location>
        <begin position="110"/>
        <end position="128"/>
    </location>
</feature>
<feature type="transmembrane region" description="Helical" evidence="4">
    <location>
        <begin position="134"/>
        <end position="154"/>
    </location>
</feature>
<feature type="transmembrane region" description="Helical" evidence="4">
    <location>
        <begin position="71"/>
        <end position="98"/>
    </location>
</feature>
<gene>
    <name evidence="6" type="ORF">GA398_08135</name>
</gene>
<evidence type="ECO:0000313" key="7">
    <source>
        <dbReference type="Proteomes" id="UP000434604"/>
    </source>
</evidence>
<sequence>MIHYSPYMLTTLLSAVVILIIGVCLLVVAVPREGELKNYRIARRFLAGAYIVLSAVGLWEVLGGIESEDRLAVLAFTLIAASFQALLFTFCSITLINLPYMTARRVWSNVIPILAVSGVSLAVLFVAPEYFYPVFYMALLLYCLQLFYYIALFAREYCRYRRRLDNFFSGNEYRRMIWVRNAFCMAACVGVMAIVSLFVSTEVYIAFTVAYTVFYVYFSVKYINYLTLFHRIAPVVVLPQNGTSNGNGISEEHIRQAVGGWIGSKKFLDPDISLESLAKELNTNPTYLSRYINTAYGQNFRSWINSFRIAEAQRLITEEGNLSLAEIGQRVGIPSTSTFYRQFAAVTGMAPTEYRKKLGCGFKADKL</sequence>
<evidence type="ECO:0000256" key="3">
    <source>
        <dbReference type="ARBA" id="ARBA00023163"/>
    </source>
</evidence>
<dbReference type="EMBL" id="WDED01000010">
    <property type="protein sequence ID" value="KAB6148215.1"/>
    <property type="molecule type" value="Genomic_DNA"/>
</dbReference>
<dbReference type="PROSITE" id="PS00041">
    <property type="entry name" value="HTH_ARAC_FAMILY_1"/>
    <property type="match status" value="1"/>
</dbReference>
<feature type="transmembrane region" description="Helical" evidence="4">
    <location>
        <begin position="41"/>
        <end position="59"/>
    </location>
</feature>
<dbReference type="GO" id="GO:0003700">
    <property type="term" value="F:DNA-binding transcription factor activity"/>
    <property type="evidence" value="ECO:0007669"/>
    <property type="project" value="InterPro"/>
</dbReference>
<keyword evidence="4" id="KW-0472">Membrane</keyword>
<evidence type="ECO:0000313" key="6">
    <source>
        <dbReference type="EMBL" id="KAB6148215.1"/>
    </source>
</evidence>
<evidence type="ECO:0000256" key="1">
    <source>
        <dbReference type="ARBA" id="ARBA00023015"/>
    </source>
</evidence>
<comment type="caution">
    <text evidence="6">The sequence shown here is derived from an EMBL/GenBank/DDBJ whole genome shotgun (WGS) entry which is preliminary data.</text>
</comment>
<organism evidence="6 7">
    <name type="scientific">Bacteroides xylanisolvens</name>
    <dbReference type="NCBI Taxonomy" id="371601"/>
    <lineage>
        <taxon>Bacteria</taxon>
        <taxon>Pseudomonadati</taxon>
        <taxon>Bacteroidota</taxon>
        <taxon>Bacteroidia</taxon>
        <taxon>Bacteroidales</taxon>
        <taxon>Bacteroidaceae</taxon>
        <taxon>Bacteroides</taxon>
    </lineage>
</organism>
<keyword evidence="4" id="KW-0812">Transmembrane</keyword>
<name>A0A7J5PYH6_9BACE</name>
<keyword evidence="1" id="KW-0805">Transcription regulation</keyword>
<dbReference type="Proteomes" id="UP000434604">
    <property type="component" value="Unassembled WGS sequence"/>
</dbReference>
<dbReference type="Pfam" id="PF12833">
    <property type="entry name" value="HTH_18"/>
    <property type="match status" value="1"/>
</dbReference>
<keyword evidence="2" id="KW-0238">DNA-binding</keyword>
<dbReference type="SMART" id="SM00342">
    <property type="entry name" value="HTH_ARAC"/>
    <property type="match status" value="1"/>
</dbReference>
<dbReference type="PROSITE" id="PS01124">
    <property type="entry name" value="HTH_ARAC_FAMILY_2"/>
    <property type="match status" value="1"/>
</dbReference>
<feature type="transmembrane region" description="Helical" evidence="4">
    <location>
        <begin position="6"/>
        <end position="29"/>
    </location>
</feature>
<keyword evidence="3" id="KW-0804">Transcription</keyword>
<evidence type="ECO:0000259" key="5">
    <source>
        <dbReference type="PROSITE" id="PS01124"/>
    </source>
</evidence>